<organism evidence="2 3">
    <name type="scientific">Boletus edulis BED1</name>
    <dbReference type="NCBI Taxonomy" id="1328754"/>
    <lineage>
        <taxon>Eukaryota</taxon>
        <taxon>Fungi</taxon>
        <taxon>Dikarya</taxon>
        <taxon>Basidiomycota</taxon>
        <taxon>Agaricomycotina</taxon>
        <taxon>Agaricomycetes</taxon>
        <taxon>Agaricomycetidae</taxon>
        <taxon>Boletales</taxon>
        <taxon>Boletineae</taxon>
        <taxon>Boletaceae</taxon>
        <taxon>Boletoideae</taxon>
        <taxon>Boletus</taxon>
    </lineage>
</organism>
<dbReference type="EMBL" id="WHUW01000004">
    <property type="protein sequence ID" value="KAF8447803.1"/>
    <property type="molecule type" value="Genomic_DNA"/>
</dbReference>
<feature type="transmembrane region" description="Helical" evidence="1">
    <location>
        <begin position="198"/>
        <end position="219"/>
    </location>
</feature>
<gene>
    <name evidence="2" type="ORF">L210DRAFT_3641685</name>
</gene>
<comment type="caution">
    <text evidence="2">The sequence shown here is derived from an EMBL/GenBank/DDBJ whole genome shotgun (WGS) entry which is preliminary data.</text>
</comment>
<accession>A0AAD4C4D5</accession>
<evidence type="ECO:0000313" key="2">
    <source>
        <dbReference type="EMBL" id="KAF8447803.1"/>
    </source>
</evidence>
<name>A0AAD4C4D5_BOLED</name>
<keyword evidence="1" id="KW-1133">Transmembrane helix</keyword>
<dbReference type="AlphaFoldDB" id="A0AAD4C4D5"/>
<evidence type="ECO:0000313" key="3">
    <source>
        <dbReference type="Proteomes" id="UP001194468"/>
    </source>
</evidence>
<protein>
    <submittedName>
        <fullName evidence="2">Uncharacterized protein</fullName>
    </submittedName>
</protein>
<dbReference type="PANTHER" id="PTHR42109">
    <property type="entry name" value="UNPLACED GENOMIC SCAFFOLD UM_SCAF_CONTIG_1.265, WHOLE GENOME SHOTGUN SEQUENCE"/>
    <property type="match status" value="1"/>
</dbReference>
<feature type="transmembrane region" description="Helical" evidence="1">
    <location>
        <begin position="80"/>
        <end position="99"/>
    </location>
</feature>
<evidence type="ECO:0000256" key="1">
    <source>
        <dbReference type="SAM" id="Phobius"/>
    </source>
</evidence>
<keyword evidence="3" id="KW-1185">Reference proteome</keyword>
<dbReference type="PANTHER" id="PTHR42109:SF2">
    <property type="entry name" value="INTEGRAL MEMBRANE PROTEIN"/>
    <property type="match status" value="1"/>
</dbReference>
<feature type="transmembrane region" description="Helical" evidence="1">
    <location>
        <begin position="231"/>
        <end position="254"/>
    </location>
</feature>
<keyword evidence="1" id="KW-0472">Membrane</keyword>
<feature type="transmembrane region" description="Helical" evidence="1">
    <location>
        <begin position="120"/>
        <end position="138"/>
    </location>
</feature>
<reference evidence="2" key="1">
    <citation type="submission" date="2019-10" db="EMBL/GenBank/DDBJ databases">
        <authorList>
            <consortium name="DOE Joint Genome Institute"/>
            <person name="Kuo A."/>
            <person name="Miyauchi S."/>
            <person name="Kiss E."/>
            <person name="Drula E."/>
            <person name="Kohler A."/>
            <person name="Sanchez-Garcia M."/>
            <person name="Andreopoulos B."/>
            <person name="Barry K.W."/>
            <person name="Bonito G."/>
            <person name="Buee M."/>
            <person name="Carver A."/>
            <person name="Chen C."/>
            <person name="Cichocki N."/>
            <person name="Clum A."/>
            <person name="Culley D."/>
            <person name="Crous P.W."/>
            <person name="Fauchery L."/>
            <person name="Girlanda M."/>
            <person name="Hayes R."/>
            <person name="Keri Z."/>
            <person name="LaButti K."/>
            <person name="Lipzen A."/>
            <person name="Lombard V."/>
            <person name="Magnuson J."/>
            <person name="Maillard F."/>
            <person name="Morin E."/>
            <person name="Murat C."/>
            <person name="Nolan M."/>
            <person name="Ohm R."/>
            <person name="Pangilinan J."/>
            <person name="Pereira M."/>
            <person name="Perotto S."/>
            <person name="Peter M."/>
            <person name="Riley R."/>
            <person name="Sitrit Y."/>
            <person name="Stielow B."/>
            <person name="Szollosi G."/>
            <person name="Zifcakova L."/>
            <person name="Stursova M."/>
            <person name="Spatafora J.W."/>
            <person name="Tedersoo L."/>
            <person name="Vaario L.-M."/>
            <person name="Yamada A."/>
            <person name="Yan M."/>
            <person name="Wang P."/>
            <person name="Xu J."/>
            <person name="Bruns T."/>
            <person name="Baldrian P."/>
            <person name="Vilgalys R."/>
            <person name="Henrissat B."/>
            <person name="Grigoriev I.V."/>
            <person name="Hibbett D."/>
            <person name="Nagy L.G."/>
            <person name="Martin F.M."/>
        </authorList>
    </citation>
    <scope>NUCLEOTIDE SEQUENCE</scope>
    <source>
        <strain evidence="2">BED1</strain>
    </source>
</reference>
<feature type="transmembrane region" description="Helical" evidence="1">
    <location>
        <begin position="12"/>
        <end position="32"/>
    </location>
</feature>
<sequence>MPDYASLFGIKSLAAPIVFAILYFPFFVYYFSRAIARPIYIYIIITLFCAIRIAAFVIRALLASVKSDQDNLHVLIAYEILYNTGFFGLLYSAYSLVTARVAVAKNPPNGPISRLLRHHFLFRIALSAAVAIGITGAIQSGLGTTTSTINTGNTLRKVAIYIFLVCTILVFLQTLFLARVELSDGGYRGSAGQIGSKYDIFFLLVISLLLLVREVFFTATANKLDKQYNEAFWYPLSVVTEFIAVILFATPGLVPA</sequence>
<feature type="transmembrane region" description="Helical" evidence="1">
    <location>
        <begin position="39"/>
        <end position="60"/>
    </location>
</feature>
<feature type="transmembrane region" description="Helical" evidence="1">
    <location>
        <begin position="158"/>
        <end position="178"/>
    </location>
</feature>
<keyword evidence="1" id="KW-0812">Transmembrane</keyword>
<reference evidence="2" key="2">
    <citation type="journal article" date="2020" name="Nat. Commun.">
        <title>Large-scale genome sequencing of mycorrhizal fungi provides insights into the early evolution of symbiotic traits.</title>
        <authorList>
            <person name="Miyauchi S."/>
            <person name="Kiss E."/>
            <person name="Kuo A."/>
            <person name="Drula E."/>
            <person name="Kohler A."/>
            <person name="Sanchez-Garcia M."/>
            <person name="Morin E."/>
            <person name="Andreopoulos B."/>
            <person name="Barry K.W."/>
            <person name="Bonito G."/>
            <person name="Buee M."/>
            <person name="Carver A."/>
            <person name="Chen C."/>
            <person name="Cichocki N."/>
            <person name="Clum A."/>
            <person name="Culley D."/>
            <person name="Crous P.W."/>
            <person name="Fauchery L."/>
            <person name="Girlanda M."/>
            <person name="Hayes R.D."/>
            <person name="Keri Z."/>
            <person name="LaButti K."/>
            <person name="Lipzen A."/>
            <person name="Lombard V."/>
            <person name="Magnuson J."/>
            <person name="Maillard F."/>
            <person name="Murat C."/>
            <person name="Nolan M."/>
            <person name="Ohm R.A."/>
            <person name="Pangilinan J."/>
            <person name="Pereira M.F."/>
            <person name="Perotto S."/>
            <person name="Peter M."/>
            <person name="Pfister S."/>
            <person name="Riley R."/>
            <person name="Sitrit Y."/>
            <person name="Stielow J.B."/>
            <person name="Szollosi G."/>
            <person name="Zifcakova L."/>
            <person name="Stursova M."/>
            <person name="Spatafora J.W."/>
            <person name="Tedersoo L."/>
            <person name="Vaario L.M."/>
            <person name="Yamada A."/>
            <person name="Yan M."/>
            <person name="Wang P."/>
            <person name="Xu J."/>
            <person name="Bruns T."/>
            <person name="Baldrian P."/>
            <person name="Vilgalys R."/>
            <person name="Dunand C."/>
            <person name="Henrissat B."/>
            <person name="Grigoriev I.V."/>
            <person name="Hibbett D."/>
            <person name="Nagy L.G."/>
            <person name="Martin F.M."/>
        </authorList>
    </citation>
    <scope>NUCLEOTIDE SEQUENCE</scope>
    <source>
        <strain evidence="2">BED1</strain>
    </source>
</reference>
<dbReference type="Proteomes" id="UP001194468">
    <property type="component" value="Unassembled WGS sequence"/>
</dbReference>
<proteinExistence type="predicted"/>